<dbReference type="HOGENOM" id="CLU_1519642_0_0_1"/>
<keyword evidence="2" id="KW-1185">Reference proteome</keyword>
<name>A7SK11_NEMVE</name>
<evidence type="ECO:0000313" key="1">
    <source>
        <dbReference type="EMBL" id="EDO35993.1"/>
    </source>
</evidence>
<gene>
    <name evidence="1" type="ORF">NEMVEDRAFT_v1g245788</name>
</gene>
<accession>A7SK11</accession>
<reference evidence="1 2" key="1">
    <citation type="journal article" date="2007" name="Science">
        <title>Sea anemone genome reveals ancestral eumetazoan gene repertoire and genomic organization.</title>
        <authorList>
            <person name="Putnam N.H."/>
            <person name="Srivastava M."/>
            <person name="Hellsten U."/>
            <person name="Dirks B."/>
            <person name="Chapman J."/>
            <person name="Salamov A."/>
            <person name="Terry A."/>
            <person name="Shapiro H."/>
            <person name="Lindquist E."/>
            <person name="Kapitonov V.V."/>
            <person name="Jurka J."/>
            <person name="Genikhovich G."/>
            <person name="Grigoriev I.V."/>
            <person name="Lucas S.M."/>
            <person name="Steele R.E."/>
            <person name="Finnerty J.R."/>
            <person name="Technau U."/>
            <person name="Martindale M.Q."/>
            <person name="Rokhsar D.S."/>
        </authorList>
    </citation>
    <scope>NUCLEOTIDE SEQUENCE [LARGE SCALE GENOMIC DNA]</scope>
    <source>
        <strain evidence="2">CH2 X CH6</strain>
    </source>
</reference>
<dbReference type="Proteomes" id="UP000001593">
    <property type="component" value="Unassembled WGS sequence"/>
</dbReference>
<proteinExistence type="predicted"/>
<evidence type="ECO:0000313" key="2">
    <source>
        <dbReference type="Proteomes" id="UP000001593"/>
    </source>
</evidence>
<dbReference type="InParanoid" id="A7SK11"/>
<dbReference type="EMBL" id="DS469682">
    <property type="protein sequence ID" value="EDO35993.1"/>
    <property type="molecule type" value="Genomic_DNA"/>
</dbReference>
<organism evidence="1 2">
    <name type="scientific">Nematostella vectensis</name>
    <name type="common">Starlet sea anemone</name>
    <dbReference type="NCBI Taxonomy" id="45351"/>
    <lineage>
        <taxon>Eukaryota</taxon>
        <taxon>Metazoa</taxon>
        <taxon>Cnidaria</taxon>
        <taxon>Anthozoa</taxon>
        <taxon>Hexacorallia</taxon>
        <taxon>Actiniaria</taxon>
        <taxon>Edwardsiidae</taxon>
        <taxon>Nematostella</taxon>
    </lineage>
</organism>
<protein>
    <submittedName>
        <fullName evidence="1">Uncharacterized protein</fullName>
    </submittedName>
</protein>
<sequence length="177" mass="20425">MAFKKTLRIPTIVRQMPPATEVITFWSICFTLVTGYPLPGRALKSYPMSLTRSSKETCFKFTSTHGKCVRSNFTTSPILGYDLDARVKNKFFTSINSLRDANFDLTCPTLGYCLDPRARNKFLTNADSRRVVKLNLTHKFYVQLIALLMSKDTNYSLNDRIAEFHLTHKYHRKSRII</sequence>
<dbReference type="AlphaFoldDB" id="A7SK11"/>